<evidence type="ECO:0000256" key="4">
    <source>
        <dbReference type="ARBA" id="ARBA00022801"/>
    </source>
</evidence>
<dbReference type="InterPro" id="IPR008979">
    <property type="entry name" value="Galactose-bd-like_sf"/>
</dbReference>
<dbReference type="GO" id="GO:0006516">
    <property type="term" value="P:glycoprotein catabolic process"/>
    <property type="evidence" value="ECO:0007669"/>
    <property type="project" value="TreeGrafter"/>
</dbReference>
<proteinExistence type="inferred from homology"/>
<comment type="similarity">
    <text evidence="2">Belongs to the glycosyl hydrolase 2 family.</text>
</comment>
<evidence type="ECO:0000259" key="7">
    <source>
        <dbReference type="Pfam" id="PF00703"/>
    </source>
</evidence>
<dbReference type="Gene3D" id="2.60.40.10">
    <property type="entry name" value="Immunoglobulins"/>
    <property type="match status" value="2"/>
</dbReference>
<feature type="domain" description="Beta-mannosidase-like galactose-binding" evidence="9">
    <location>
        <begin position="26"/>
        <end position="181"/>
    </location>
</feature>
<keyword evidence="6" id="KW-0326">Glycosidase</keyword>
<keyword evidence="5" id="KW-0325">Glycoprotein</keyword>
<dbReference type="SUPFAM" id="SSF51445">
    <property type="entry name" value="(Trans)glycosidases"/>
    <property type="match status" value="1"/>
</dbReference>
<evidence type="ECO:0000259" key="9">
    <source>
        <dbReference type="Pfam" id="PF22666"/>
    </source>
</evidence>
<evidence type="ECO:0000256" key="3">
    <source>
        <dbReference type="ARBA" id="ARBA00012754"/>
    </source>
</evidence>
<dbReference type="AlphaFoldDB" id="A0A3M0G4D7"/>
<dbReference type="InterPro" id="IPR050887">
    <property type="entry name" value="Beta-mannosidase_GH2"/>
</dbReference>
<dbReference type="InterPro" id="IPR036156">
    <property type="entry name" value="Beta-gal/glucu_dom_sf"/>
</dbReference>
<evidence type="ECO:0000256" key="1">
    <source>
        <dbReference type="ARBA" id="ARBA00000829"/>
    </source>
</evidence>
<organism evidence="10 11">
    <name type="scientific">Tessaracoccus antarcticus</name>
    <dbReference type="NCBI Taxonomy" id="2479848"/>
    <lineage>
        <taxon>Bacteria</taxon>
        <taxon>Bacillati</taxon>
        <taxon>Actinomycetota</taxon>
        <taxon>Actinomycetes</taxon>
        <taxon>Propionibacteriales</taxon>
        <taxon>Propionibacteriaceae</taxon>
        <taxon>Tessaracoccus</taxon>
    </lineage>
</organism>
<dbReference type="PANTHER" id="PTHR43730:SF1">
    <property type="entry name" value="BETA-MANNOSIDASE"/>
    <property type="match status" value="1"/>
</dbReference>
<evidence type="ECO:0000256" key="6">
    <source>
        <dbReference type="ARBA" id="ARBA00023295"/>
    </source>
</evidence>
<feature type="domain" description="Glycoside hydrolase family 2 immunoglobulin-like beta-sandwich" evidence="7">
    <location>
        <begin position="193"/>
        <end position="297"/>
    </location>
</feature>
<dbReference type="GO" id="GO:0005975">
    <property type="term" value="P:carbohydrate metabolic process"/>
    <property type="evidence" value="ECO:0007669"/>
    <property type="project" value="InterPro"/>
</dbReference>
<dbReference type="InterPro" id="IPR054593">
    <property type="entry name" value="Beta-mannosidase-like_N2"/>
</dbReference>
<dbReference type="SUPFAM" id="SSF49785">
    <property type="entry name" value="Galactose-binding domain-like"/>
    <property type="match status" value="1"/>
</dbReference>
<evidence type="ECO:0000256" key="5">
    <source>
        <dbReference type="ARBA" id="ARBA00023180"/>
    </source>
</evidence>
<dbReference type="InterPro" id="IPR013783">
    <property type="entry name" value="Ig-like_fold"/>
</dbReference>
<dbReference type="InterPro" id="IPR017853">
    <property type="entry name" value="GH"/>
</dbReference>
<evidence type="ECO:0000259" key="8">
    <source>
        <dbReference type="Pfam" id="PF17753"/>
    </source>
</evidence>
<dbReference type="FunFam" id="3.20.20.80:FF:000050">
    <property type="entry name" value="Beta-mannosidase B"/>
    <property type="match status" value="1"/>
</dbReference>
<dbReference type="Pfam" id="PF22666">
    <property type="entry name" value="Glyco_hydro_2_N2"/>
    <property type="match status" value="1"/>
</dbReference>
<dbReference type="Gene3D" id="3.20.20.80">
    <property type="entry name" value="Glycosidases"/>
    <property type="match status" value="1"/>
</dbReference>
<reference evidence="10 11" key="1">
    <citation type="submission" date="2018-10" db="EMBL/GenBank/DDBJ databases">
        <title>Tessaracoccus antarcticuss sp. nov., isolated from sediment.</title>
        <authorList>
            <person name="Zhou L.Y."/>
            <person name="Du Z.J."/>
        </authorList>
    </citation>
    <scope>NUCLEOTIDE SEQUENCE [LARGE SCALE GENOMIC DNA]</scope>
    <source>
        <strain evidence="10 11">JDX10</strain>
    </source>
</reference>
<keyword evidence="4 10" id="KW-0378">Hydrolase</keyword>
<feature type="domain" description="Beta-mannosidase Ig-fold" evidence="8">
    <location>
        <begin position="738"/>
        <end position="815"/>
    </location>
</feature>
<dbReference type="PANTHER" id="PTHR43730">
    <property type="entry name" value="BETA-MANNOSIDASE"/>
    <property type="match status" value="1"/>
</dbReference>
<protein>
    <recommendedName>
        <fullName evidence="3">beta-mannosidase</fullName>
        <ecNumber evidence="3">3.2.1.25</ecNumber>
    </recommendedName>
</protein>
<sequence length="829" mass="91664">MTHLTLHDGWTLTLAGDLVPAGLDAPVPATVPGVVHTDLMAAGLIPDPYLGTNEESVQWIAEADATYRTVFDWVDTGDDRVDLVAEGLDTVATITLNGTEVARTRNQHRSYRFDVRALLKPTGNQLEIGFDAPLRAAREAQERMGAKPLVGEALPYNALRKMACNFGWDWGPTLTTSGIWRPIGLHAWSSARIAGVVPRVLVDGAGDGILDVHVEVEHATGSGLHLALRVLAPDGAVVASGDPVALEGGSVALHAAVAQPELWWPRGHGEQPLYRTEVRLLDDGREIDSWHRDVGFRTVELRMEADRFGTGFEFRINGEAVWVRGANWIPADCFPSRLTRDDYARGVSDVVDGGMNMIRVWGGGLFESDDLYDACDREGILVWQDFLFACAMYSEEPELWDEVEAEARENVARLASHPSLVVWNGSNENIEGYHNWGFKERLEPGEAWGRGYYEDLLPRVLAEVDPTRPYIPSSPWNPTNDALPTDPDHGPVHSWKVWFTKDYLTYRDAIPRFVAEFGFQAPAAFSTLVPAVQDEVLAPEAPGMAVHQKSIDGNHKLSLGWTGHLPEPATFDDWYFTTQLAQVRAITTGVSHWRSHAPRNSGYIIWQLNDCWPAISWALVDHLGKRKPLWFALRRLNAPRVLLLQPRGDRVALIVSNDTDASWEESITVRRLSVDGSELAVHTVDINLDRRCSATIELAESVTRPGDPTREFVVAGGTDGSVDRAWWWFAEDVDTHFPAPLLRSEVSRTGDGYVVTVTADTLVKEVALFPDRLSPDAVVDDLLVTLLPGESHTFRVTTTADLDAIALVQAPVLRSTSELCANSRPQENQ</sequence>
<accession>A0A3M0G4D7</accession>
<dbReference type="Proteomes" id="UP000275256">
    <property type="component" value="Unassembled WGS sequence"/>
</dbReference>
<dbReference type="InterPro" id="IPR006102">
    <property type="entry name" value="Ig-like_GH2"/>
</dbReference>
<dbReference type="Pfam" id="PF17753">
    <property type="entry name" value="Ig_mannosidase"/>
    <property type="match status" value="1"/>
</dbReference>
<dbReference type="EC" id="3.2.1.25" evidence="3"/>
<evidence type="ECO:0000256" key="2">
    <source>
        <dbReference type="ARBA" id="ARBA00007401"/>
    </source>
</evidence>
<evidence type="ECO:0000313" key="10">
    <source>
        <dbReference type="EMBL" id="RMB58967.1"/>
    </source>
</evidence>
<comment type="catalytic activity">
    <reaction evidence="1">
        <text>Hydrolysis of terminal, non-reducing beta-D-mannose residues in beta-D-mannosides.</text>
        <dbReference type="EC" id="3.2.1.25"/>
    </reaction>
</comment>
<name>A0A3M0G4D7_9ACTN</name>
<evidence type="ECO:0000313" key="11">
    <source>
        <dbReference type="Proteomes" id="UP000275256"/>
    </source>
</evidence>
<dbReference type="RefSeq" id="WP_121902085.1">
    <property type="nucleotide sequence ID" value="NZ_REFW01000003.1"/>
</dbReference>
<dbReference type="InterPro" id="IPR041625">
    <property type="entry name" value="Beta-mannosidase_Ig"/>
</dbReference>
<gene>
    <name evidence="10" type="ORF">EAX62_12780</name>
</gene>
<dbReference type="OrthoDB" id="9758603at2"/>
<dbReference type="Gene3D" id="2.60.120.260">
    <property type="entry name" value="Galactose-binding domain-like"/>
    <property type="match status" value="1"/>
</dbReference>
<dbReference type="SUPFAM" id="SSF49303">
    <property type="entry name" value="beta-Galactosidase/glucuronidase domain"/>
    <property type="match status" value="2"/>
</dbReference>
<dbReference type="EMBL" id="REFW01000003">
    <property type="protein sequence ID" value="RMB58967.1"/>
    <property type="molecule type" value="Genomic_DNA"/>
</dbReference>
<comment type="caution">
    <text evidence="10">The sequence shown here is derived from an EMBL/GenBank/DDBJ whole genome shotgun (WGS) entry which is preliminary data.</text>
</comment>
<dbReference type="Pfam" id="PF00703">
    <property type="entry name" value="Glyco_hydro_2"/>
    <property type="match status" value="1"/>
</dbReference>
<keyword evidence="11" id="KW-1185">Reference proteome</keyword>
<dbReference type="GO" id="GO:0004567">
    <property type="term" value="F:beta-mannosidase activity"/>
    <property type="evidence" value="ECO:0007669"/>
    <property type="project" value="UniProtKB-EC"/>
</dbReference>